<evidence type="ECO:0000256" key="1">
    <source>
        <dbReference type="SAM" id="MobiDB-lite"/>
    </source>
</evidence>
<gene>
    <name evidence="3" type="ORF">MNEG_14674</name>
</gene>
<accession>A0A0D2IZL2</accession>
<dbReference type="RefSeq" id="XP_013892307.1">
    <property type="nucleotide sequence ID" value="XM_014036853.1"/>
</dbReference>
<dbReference type="EMBL" id="KK104895">
    <property type="protein sequence ID" value="KIY93287.1"/>
    <property type="molecule type" value="Genomic_DNA"/>
</dbReference>
<dbReference type="Pfam" id="PF00481">
    <property type="entry name" value="PP2C"/>
    <property type="match status" value="1"/>
</dbReference>
<dbReference type="InterPro" id="IPR036457">
    <property type="entry name" value="PPM-type-like_dom_sf"/>
</dbReference>
<dbReference type="GeneID" id="25732260"/>
<keyword evidence="4" id="KW-1185">Reference proteome</keyword>
<dbReference type="SMART" id="SM00332">
    <property type="entry name" value="PP2Cc"/>
    <property type="match status" value="1"/>
</dbReference>
<dbReference type="OrthoDB" id="10264738at2759"/>
<sequence length="251" mass="25838">MGLSGSTALVALVHPDKAVFASLGDCLAVVCRGGVAVKATQQHRVYGIGPDVVEEVARVESTGAWVVDGRVCGVLAVSRAFGDPEFKGEGLPTLMAEGVRKRYWSAEFAAAAKFSSDPVIVEPDVTEIRFTPKDEFLLMATDGLWDAMPVNDAVTYARKQFRAGKDAQQVAEAMTSIALKRYTADNVGVVVVDLRRDGGGGSNSSNGSHGSNGGGSGTGGGGSNGNGKSNGTWPKKGAGRAGLFGGLFGGR</sequence>
<feature type="domain" description="PPM-type phosphatase" evidence="2">
    <location>
        <begin position="1"/>
        <end position="194"/>
    </location>
</feature>
<feature type="compositionally biased region" description="Gly residues" evidence="1">
    <location>
        <begin position="210"/>
        <end position="225"/>
    </location>
</feature>
<evidence type="ECO:0000313" key="3">
    <source>
        <dbReference type="EMBL" id="KIY93287.1"/>
    </source>
</evidence>
<dbReference type="Gene3D" id="3.60.40.10">
    <property type="entry name" value="PPM-type phosphatase domain"/>
    <property type="match status" value="1"/>
</dbReference>
<dbReference type="SUPFAM" id="SSF81606">
    <property type="entry name" value="PP2C-like"/>
    <property type="match status" value="1"/>
</dbReference>
<name>A0A0D2IZL2_9CHLO</name>
<dbReference type="CDD" id="cd00143">
    <property type="entry name" value="PP2Cc"/>
    <property type="match status" value="1"/>
</dbReference>
<dbReference type="AlphaFoldDB" id="A0A0D2IZL2"/>
<proteinExistence type="predicted"/>
<evidence type="ECO:0000313" key="4">
    <source>
        <dbReference type="Proteomes" id="UP000054498"/>
    </source>
</evidence>
<dbReference type="PROSITE" id="PS51746">
    <property type="entry name" value="PPM_2"/>
    <property type="match status" value="1"/>
</dbReference>
<dbReference type="InterPro" id="IPR001932">
    <property type="entry name" value="PPM-type_phosphatase-like_dom"/>
</dbReference>
<protein>
    <recommendedName>
        <fullName evidence="2">PPM-type phosphatase domain-containing protein</fullName>
    </recommendedName>
</protein>
<dbReference type="PANTHER" id="PTHR47992">
    <property type="entry name" value="PROTEIN PHOSPHATASE"/>
    <property type="match status" value="1"/>
</dbReference>
<dbReference type="GO" id="GO:0004722">
    <property type="term" value="F:protein serine/threonine phosphatase activity"/>
    <property type="evidence" value="ECO:0007669"/>
    <property type="project" value="InterPro"/>
</dbReference>
<dbReference type="Proteomes" id="UP000054498">
    <property type="component" value="Unassembled WGS sequence"/>
</dbReference>
<feature type="region of interest" description="Disordered" evidence="1">
    <location>
        <begin position="198"/>
        <end position="238"/>
    </location>
</feature>
<dbReference type="KEGG" id="mng:MNEG_14674"/>
<dbReference type="STRING" id="145388.A0A0D2IZL2"/>
<dbReference type="InterPro" id="IPR015655">
    <property type="entry name" value="PP2C"/>
</dbReference>
<reference evidence="3 4" key="1">
    <citation type="journal article" date="2013" name="BMC Genomics">
        <title>Reconstruction of the lipid metabolism for the microalga Monoraphidium neglectum from its genome sequence reveals characteristics suitable for biofuel production.</title>
        <authorList>
            <person name="Bogen C."/>
            <person name="Al-Dilaimi A."/>
            <person name="Albersmeier A."/>
            <person name="Wichmann J."/>
            <person name="Grundmann M."/>
            <person name="Rupp O."/>
            <person name="Lauersen K.J."/>
            <person name="Blifernez-Klassen O."/>
            <person name="Kalinowski J."/>
            <person name="Goesmann A."/>
            <person name="Mussgnug J.H."/>
            <person name="Kruse O."/>
        </authorList>
    </citation>
    <scope>NUCLEOTIDE SEQUENCE [LARGE SCALE GENOMIC DNA]</scope>
    <source>
        <strain evidence="3 4">SAG 48.87</strain>
    </source>
</reference>
<organism evidence="3 4">
    <name type="scientific">Monoraphidium neglectum</name>
    <dbReference type="NCBI Taxonomy" id="145388"/>
    <lineage>
        <taxon>Eukaryota</taxon>
        <taxon>Viridiplantae</taxon>
        <taxon>Chlorophyta</taxon>
        <taxon>core chlorophytes</taxon>
        <taxon>Chlorophyceae</taxon>
        <taxon>CS clade</taxon>
        <taxon>Sphaeropleales</taxon>
        <taxon>Selenastraceae</taxon>
        <taxon>Monoraphidium</taxon>
    </lineage>
</organism>
<evidence type="ECO:0000259" key="2">
    <source>
        <dbReference type="PROSITE" id="PS51746"/>
    </source>
</evidence>